<dbReference type="RefSeq" id="WP_209460132.1">
    <property type="nucleotide sequence ID" value="NZ_JAGGKC010000021.1"/>
</dbReference>
<reference evidence="2 3" key="1">
    <citation type="submission" date="2021-03" db="EMBL/GenBank/DDBJ databases">
        <title>Genomic Encyclopedia of Type Strains, Phase IV (KMG-IV): sequencing the most valuable type-strain genomes for metagenomic binning, comparative biology and taxonomic classification.</title>
        <authorList>
            <person name="Goeker M."/>
        </authorList>
    </citation>
    <scope>NUCLEOTIDE SEQUENCE [LARGE SCALE GENOMIC DNA]</scope>
    <source>
        <strain evidence="2 3">DSM 6139</strain>
    </source>
</reference>
<feature type="transmembrane region" description="Helical" evidence="1">
    <location>
        <begin position="430"/>
        <end position="449"/>
    </location>
</feature>
<evidence type="ECO:0000313" key="3">
    <source>
        <dbReference type="Proteomes" id="UP001519271"/>
    </source>
</evidence>
<evidence type="ECO:0000313" key="2">
    <source>
        <dbReference type="EMBL" id="MBP1919948.1"/>
    </source>
</evidence>
<feature type="transmembrane region" description="Helical" evidence="1">
    <location>
        <begin position="268"/>
        <end position="285"/>
    </location>
</feature>
<feature type="transmembrane region" description="Helical" evidence="1">
    <location>
        <begin position="403"/>
        <end position="423"/>
    </location>
</feature>
<sequence length="465" mass="50127">MDFSSANAGLWNFTVQLGIISGILLLSNILRQKVTLIRNTLMPTAVLAGFILLILRGTRVLGIESGILEMITYHGIAIGFIALSLRVADDTKGKGASEMPKTGALIVSSYLIQGIIGLVISLGLSYTVMPGMFKAAGILLPMGYGQGPGQANNVGTTYEALGFAGGRSFGLSLAAAGYLSACIVGIIYLNLLVRKGVFKRQTYEEISGSVTIEMFQDDNEMPISESIDRFSVQIALVFLVYLATYLVTRGLVSLLGNLSGSLGATLSSLLWGFNFIVGSALAILLKTIMKKLQQRKVIRLQYQNSYLLSRISGMAFDLMIVAGIGSIDIMDLSGLWLPFILMSLSGAIITLYYLIWMSKKIYPGYENEGMLGMYGMMTGTISSGILLLREMDPYFDTPAANNLVGGSSFAIIFGAPMLILIGLAPRSSGMAFMTLGLMIIYMGLLHVFMTRKAKAVITAEVEEDR</sequence>
<dbReference type="PANTHER" id="PTHR36178:SF1">
    <property type="entry name" value="SODIUM_GLUTAMATE SYMPORTER"/>
    <property type="match status" value="1"/>
</dbReference>
<comment type="caution">
    <text evidence="2">The sequence shown here is derived from an EMBL/GenBank/DDBJ whole genome shotgun (WGS) entry which is preliminary data.</text>
</comment>
<gene>
    <name evidence="2" type="ORF">J2Z34_002444</name>
</gene>
<feature type="transmembrane region" description="Helical" evidence="1">
    <location>
        <begin position="169"/>
        <end position="193"/>
    </location>
</feature>
<feature type="transmembrane region" description="Helical" evidence="1">
    <location>
        <begin position="70"/>
        <end position="88"/>
    </location>
</feature>
<keyword evidence="1" id="KW-0472">Membrane</keyword>
<dbReference type="EMBL" id="JAGGKC010000021">
    <property type="protein sequence ID" value="MBP1919948.1"/>
    <property type="molecule type" value="Genomic_DNA"/>
</dbReference>
<feature type="transmembrane region" description="Helical" evidence="1">
    <location>
        <begin position="335"/>
        <end position="357"/>
    </location>
</feature>
<name>A0ABS4G5V1_9CLOT</name>
<keyword evidence="1" id="KW-1133">Transmembrane helix</keyword>
<accession>A0ABS4G5V1</accession>
<dbReference type="Proteomes" id="UP001519271">
    <property type="component" value="Unassembled WGS sequence"/>
</dbReference>
<feature type="transmembrane region" description="Helical" evidence="1">
    <location>
        <begin position="41"/>
        <end position="58"/>
    </location>
</feature>
<feature type="transmembrane region" description="Helical" evidence="1">
    <location>
        <begin position="109"/>
        <end position="129"/>
    </location>
</feature>
<dbReference type="PANTHER" id="PTHR36178">
    <property type="entry name" value="SLR0625 PROTEIN"/>
    <property type="match status" value="1"/>
</dbReference>
<feature type="transmembrane region" description="Helical" evidence="1">
    <location>
        <begin position="6"/>
        <end position="29"/>
    </location>
</feature>
<dbReference type="InterPro" id="IPR004445">
    <property type="entry name" value="GltS"/>
</dbReference>
<keyword evidence="3" id="KW-1185">Reference proteome</keyword>
<protein>
    <submittedName>
        <fullName evidence="2">ESS family glutamate:Na+ symporter</fullName>
    </submittedName>
</protein>
<organism evidence="2 3">
    <name type="scientific">Youngiibacter multivorans</name>
    <dbReference type="NCBI Taxonomy" id="937251"/>
    <lineage>
        <taxon>Bacteria</taxon>
        <taxon>Bacillati</taxon>
        <taxon>Bacillota</taxon>
        <taxon>Clostridia</taxon>
        <taxon>Eubacteriales</taxon>
        <taxon>Clostridiaceae</taxon>
        <taxon>Youngiibacter</taxon>
    </lineage>
</organism>
<proteinExistence type="predicted"/>
<feature type="transmembrane region" description="Helical" evidence="1">
    <location>
        <begin position="230"/>
        <end position="248"/>
    </location>
</feature>
<evidence type="ECO:0000256" key="1">
    <source>
        <dbReference type="SAM" id="Phobius"/>
    </source>
</evidence>
<feature type="transmembrane region" description="Helical" evidence="1">
    <location>
        <begin position="306"/>
        <end position="329"/>
    </location>
</feature>
<feature type="transmembrane region" description="Helical" evidence="1">
    <location>
        <begin position="369"/>
        <end position="388"/>
    </location>
</feature>
<keyword evidence="1" id="KW-0812">Transmembrane</keyword>